<evidence type="ECO:0000256" key="4">
    <source>
        <dbReference type="ARBA" id="ARBA00022679"/>
    </source>
</evidence>
<feature type="region of interest" description="Disordered" evidence="10">
    <location>
        <begin position="441"/>
        <end position="467"/>
    </location>
</feature>
<dbReference type="CTD" id="162333"/>
<dbReference type="InterPro" id="IPR013083">
    <property type="entry name" value="Znf_RING/FYVE/PHD"/>
</dbReference>
<evidence type="ECO:0000256" key="1">
    <source>
        <dbReference type="ARBA" id="ARBA00000900"/>
    </source>
</evidence>
<dbReference type="Gene3D" id="3.30.40.10">
    <property type="entry name" value="Zinc/RING finger domain, C3HC4 (zinc finger)"/>
    <property type="match status" value="1"/>
</dbReference>
<gene>
    <name evidence="13 15 16 17" type="primary">marchf10</name>
</gene>
<dbReference type="SUPFAM" id="SSF57850">
    <property type="entry name" value="RING/U-box"/>
    <property type="match status" value="1"/>
</dbReference>
<dbReference type="RefSeq" id="XP_012808388.2">
    <property type="nucleotide sequence ID" value="XM_012952934.3"/>
</dbReference>
<evidence type="ECO:0000256" key="9">
    <source>
        <dbReference type="PROSITE-ProRule" id="PRU00175"/>
    </source>
</evidence>
<evidence type="ECO:0000256" key="7">
    <source>
        <dbReference type="ARBA" id="ARBA00022786"/>
    </source>
</evidence>
<dbReference type="Bgee" id="ENSXETG00000036386">
    <property type="expression patterns" value="Expressed in testis and 2 other cell types or tissues"/>
</dbReference>
<keyword evidence="6 9" id="KW-0863">Zinc-finger</keyword>
<dbReference type="InterPro" id="IPR011016">
    <property type="entry name" value="Znf_RING-CH"/>
</dbReference>
<feature type="compositionally biased region" description="Polar residues" evidence="10">
    <location>
        <begin position="441"/>
        <end position="458"/>
    </location>
</feature>
<evidence type="ECO:0000313" key="16">
    <source>
        <dbReference type="RefSeq" id="XP_031750598.1"/>
    </source>
</evidence>
<dbReference type="OMA" id="PADANIM"/>
<evidence type="ECO:0000256" key="10">
    <source>
        <dbReference type="SAM" id="MobiDB-lite"/>
    </source>
</evidence>
<accession>A0A6I8Q7N8</accession>
<name>A0A6I8Q7N8_XENTR</name>
<evidence type="ECO:0000259" key="11">
    <source>
        <dbReference type="PROSITE" id="PS50089"/>
    </source>
</evidence>
<feature type="region of interest" description="Disordered" evidence="10">
    <location>
        <begin position="71"/>
        <end position="101"/>
    </location>
</feature>
<dbReference type="GeneTree" id="ENSGT00530000063836"/>
<dbReference type="SMART" id="SM00744">
    <property type="entry name" value="RINGv"/>
    <property type="match status" value="1"/>
</dbReference>
<evidence type="ECO:0000256" key="2">
    <source>
        <dbReference type="ARBA" id="ARBA00004906"/>
    </source>
</evidence>
<dbReference type="PROSITE" id="PS50089">
    <property type="entry name" value="ZF_RING_2"/>
    <property type="match status" value="1"/>
</dbReference>
<evidence type="ECO:0000256" key="6">
    <source>
        <dbReference type="ARBA" id="ARBA00022771"/>
    </source>
</evidence>
<evidence type="ECO:0000313" key="17">
    <source>
        <dbReference type="Xenbase" id="XB-GENE-1005931"/>
    </source>
</evidence>
<dbReference type="RefSeq" id="XP_031750598.1">
    <property type="nucleotide sequence ID" value="XM_031894738.1"/>
</dbReference>
<dbReference type="InterPro" id="IPR001841">
    <property type="entry name" value="Znf_RING"/>
</dbReference>
<keyword evidence="8" id="KW-0862">Zinc</keyword>
<feature type="region of interest" description="Disordered" evidence="10">
    <location>
        <begin position="203"/>
        <end position="228"/>
    </location>
</feature>
<dbReference type="PANTHER" id="PTHR14471:SF5">
    <property type="entry name" value="E3 UBIQUITIN-PROTEIN LIGASE MARCHF10-RELATED"/>
    <property type="match status" value="1"/>
</dbReference>
<evidence type="ECO:0000313" key="14">
    <source>
        <dbReference type="Proteomes" id="UP000008143"/>
    </source>
</evidence>
<dbReference type="InterPro" id="IPR052297">
    <property type="entry name" value="RING-CH-type_E3_ubiq-ligase"/>
</dbReference>
<comment type="catalytic activity">
    <reaction evidence="1">
        <text>S-ubiquitinyl-[E2 ubiquitin-conjugating enzyme]-L-cysteine + [acceptor protein]-L-lysine = [E2 ubiquitin-conjugating enzyme]-L-cysteine + N(6)-ubiquitinyl-[acceptor protein]-L-lysine.</text>
        <dbReference type="EC" id="2.3.2.27"/>
    </reaction>
</comment>
<dbReference type="PROSITE" id="PS51292">
    <property type="entry name" value="ZF_RING_CH"/>
    <property type="match status" value="1"/>
</dbReference>
<dbReference type="Xenbase" id="XB-GENE-1005931">
    <property type="gene designation" value="marchf10"/>
</dbReference>
<dbReference type="OrthoDB" id="264354at2759"/>
<reference evidence="15 16" key="3">
    <citation type="submission" date="2025-04" db="UniProtKB">
        <authorList>
            <consortium name="RefSeq"/>
        </authorList>
    </citation>
    <scope>IDENTIFICATION</scope>
    <source>
        <strain evidence="15 16">Nigerian</strain>
        <tissue evidence="15 16">Liver and blood</tissue>
    </source>
</reference>
<keyword evidence="5" id="KW-0479">Metal-binding</keyword>
<evidence type="ECO:0000313" key="15">
    <source>
        <dbReference type="RefSeq" id="XP_012808388.2"/>
    </source>
</evidence>
<feature type="domain" description="RING-CH-type" evidence="12">
    <location>
        <begin position="549"/>
        <end position="619"/>
    </location>
</feature>
<dbReference type="GeneID" id="100497649"/>
<feature type="compositionally biased region" description="Polar residues" evidence="10">
    <location>
        <begin position="71"/>
        <end position="89"/>
    </location>
</feature>
<keyword evidence="14" id="KW-1185">Reference proteome</keyword>
<evidence type="ECO:0000256" key="3">
    <source>
        <dbReference type="ARBA" id="ARBA00012483"/>
    </source>
</evidence>
<proteinExistence type="predicted"/>
<evidence type="ECO:0000256" key="8">
    <source>
        <dbReference type="ARBA" id="ARBA00022833"/>
    </source>
</evidence>
<keyword evidence="7" id="KW-0833">Ubl conjugation pathway</keyword>
<organism evidence="13">
    <name type="scientific">Xenopus tropicalis</name>
    <name type="common">Western clawed frog</name>
    <name type="synonym">Silurana tropicalis</name>
    <dbReference type="NCBI Taxonomy" id="8364"/>
    <lineage>
        <taxon>Eukaryota</taxon>
        <taxon>Metazoa</taxon>
        <taxon>Chordata</taxon>
        <taxon>Craniata</taxon>
        <taxon>Vertebrata</taxon>
        <taxon>Euteleostomi</taxon>
        <taxon>Amphibia</taxon>
        <taxon>Batrachia</taxon>
        <taxon>Anura</taxon>
        <taxon>Pipoidea</taxon>
        <taxon>Pipidae</taxon>
        <taxon>Xenopodinae</taxon>
        <taxon>Xenopus</taxon>
        <taxon>Silurana</taxon>
    </lineage>
</organism>
<dbReference type="Proteomes" id="UP000008143">
    <property type="component" value="Chromosome 10"/>
</dbReference>
<evidence type="ECO:0000313" key="13">
    <source>
        <dbReference type="Ensembl" id="ENSXETP00000065551"/>
    </source>
</evidence>
<dbReference type="GO" id="GO:0061630">
    <property type="term" value="F:ubiquitin protein ligase activity"/>
    <property type="evidence" value="ECO:0007669"/>
    <property type="project" value="UniProtKB-EC"/>
</dbReference>
<feature type="compositionally biased region" description="Polar residues" evidence="10">
    <location>
        <begin position="685"/>
        <end position="695"/>
    </location>
</feature>
<dbReference type="Ensembl" id="ENSXETT00000092430">
    <property type="protein sequence ID" value="ENSXETP00000065551"/>
    <property type="gene ID" value="ENSXETG00000036386"/>
</dbReference>
<reference evidence="13" key="2">
    <citation type="submission" date="2020-05" db="UniProtKB">
        <authorList>
            <consortium name="Ensembl"/>
        </authorList>
    </citation>
    <scope>IDENTIFICATION</scope>
</reference>
<dbReference type="PANTHER" id="PTHR14471">
    <property type="entry name" value="MARCH7/10 E3 UBIQUITIN PROTEIN LIGASE FAMILY MEMBER"/>
    <property type="match status" value="1"/>
</dbReference>
<dbReference type="GO" id="GO:0008270">
    <property type="term" value="F:zinc ion binding"/>
    <property type="evidence" value="ECO:0007669"/>
    <property type="project" value="UniProtKB-KW"/>
</dbReference>
<reference evidence="13" key="1">
    <citation type="journal article" date="2010" name="Science">
        <title>The genome of the Western clawed frog Xenopus tropicalis.</title>
        <authorList>
            <person name="Hellsten U."/>
            <person name="Harland R.M."/>
            <person name="Gilchrist M.J."/>
            <person name="Hendrix D."/>
            <person name="Jurka J."/>
            <person name="Kapitonov V."/>
            <person name="Ovcharenko I."/>
            <person name="Putnam N.H."/>
            <person name="Shu S."/>
            <person name="Taher L."/>
            <person name="Blitz I.L."/>
            <person name="Blumberg B."/>
            <person name="Dichmann D.S."/>
            <person name="Dubchak I."/>
            <person name="Amaya E."/>
            <person name="Detter J.C."/>
            <person name="Fletcher R."/>
            <person name="Gerhard D.S."/>
            <person name="Goodstein D."/>
            <person name="Graves T."/>
            <person name="Grigoriev I.V."/>
            <person name="Grimwood J."/>
            <person name="Kawashima T."/>
            <person name="Lindquist E."/>
            <person name="Lucas S.M."/>
            <person name="Mead P.E."/>
            <person name="Mitros T."/>
            <person name="Ogino H."/>
            <person name="Ohta Y."/>
            <person name="Poliakov A.V."/>
            <person name="Pollet N."/>
            <person name="Robert J."/>
            <person name="Salamov A."/>
            <person name="Sater A.K."/>
            <person name="Schmutz J."/>
            <person name="Terry A."/>
            <person name="Vize P.D."/>
            <person name="Warren W.C."/>
            <person name="Wells D."/>
            <person name="Wills A."/>
            <person name="Wilson R.K."/>
            <person name="Zimmerman L.B."/>
            <person name="Zorn A.M."/>
            <person name="Grainger R."/>
            <person name="Grammer T."/>
            <person name="Khokha M.K."/>
            <person name="Richardson P.M."/>
            <person name="Rokhsar D.S."/>
        </authorList>
    </citation>
    <scope>NUCLEOTIDE SEQUENCE [LARGE SCALE GENOMIC DNA]</scope>
    <source>
        <strain evidence="13">Nigerian</strain>
    </source>
</reference>
<feature type="region of interest" description="Disordered" evidence="10">
    <location>
        <begin position="674"/>
        <end position="695"/>
    </location>
</feature>
<keyword evidence="4" id="KW-0808">Transferase</keyword>
<feature type="region of interest" description="Disordered" evidence="10">
    <location>
        <begin position="126"/>
        <end position="169"/>
    </location>
</feature>
<evidence type="ECO:0000259" key="12">
    <source>
        <dbReference type="PROSITE" id="PS51292"/>
    </source>
</evidence>
<dbReference type="CDD" id="cd16703">
    <property type="entry name" value="RING_CH-C4HC3_MARCH7-like"/>
    <property type="match status" value="1"/>
</dbReference>
<protein>
    <recommendedName>
        <fullName evidence="3">RING-type E3 ubiquitin transferase</fullName>
        <ecNumber evidence="3">2.3.2.27</ecNumber>
    </recommendedName>
</protein>
<dbReference type="AGR" id="Xenbase:XB-GENE-1005931"/>
<sequence>MAEEWDRRKLIVSRYHMRDVQHKIDSEYQADLRRQERQREQAEQVRLTSPHTYHTVASIYSTRAYKKPWQSGMTSKVTNGRSVQGGQNRKQPDRKALSKLPAINKDERNVRNIQPKIGMQKERLKRPQFLPRLSMTERRGQSQGKAGKLSTDQKNMSPPSRVAPPGDAGKLRKRVNVKSSRRQFSINPESYENIDTALKKERRSLQEDTTSLHGLGARSPVEPSRGTTITSTRLAIDSSDRLQGPANQNPNRNEELVMQENLNGENLPSVPEVPPIHLERYVGSRRAQMSNTSDEHNEEMRRAGSLNVWTTHYPLMNAHLQDSEEEASIASEISDHSLENIVGSSWYSMRNIREGTPIGSRLRHNIISGQTSPTGPQDIIRTTSGVTDMSPSNSLSTSEDSLEEDEWPGVHAVEVQHLEGIREPLPREPEGINHQGALTPAVTNNISHDPPLSTSRSSPEGREQSLPLNDPFYILPFFAPLGLTPTPTAPNIQTLQENLDLIATTLPPIRHRRRTVGRTTAIEEKKVAEKPKADPERLRKIQESLLQEDLEEDGDTCRICLTRGDTADNHLVSPCQCTGSLKYVHQECLKRWLISKIQSGAELDAVKTCEMCRQNVEPAIEGFDIHEQYRQHHRSERSTMHPSLYLVLLLHLYQQRYEELLRLTRTRNQVSEISRRLSHLRTGRTENSSDSAQDS</sequence>
<comment type="pathway">
    <text evidence="2">Protein modification; protein ubiquitination.</text>
</comment>
<dbReference type="Pfam" id="PF12906">
    <property type="entry name" value="RINGv"/>
    <property type="match status" value="1"/>
</dbReference>
<dbReference type="KEGG" id="xtr:100497649"/>
<dbReference type="EC" id="2.3.2.27" evidence="3"/>
<evidence type="ECO:0000256" key="5">
    <source>
        <dbReference type="ARBA" id="ARBA00022723"/>
    </source>
</evidence>
<feature type="domain" description="RING-type" evidence="11">
    <location>
        <begin position="557"/>
        <end position="613"/>
    </location>
</feature>
<dbReference type="AlphaFoldDB" id="A0A6I8Q7N8"/>